<feature type="domain" description="Aminoglycoside phosphotransferase" evidence="16">
    <location>
        <begin position="218"/>
        <end position="377"/>
    </location>
</feature>
<dbReference type="EMBL" id="LT629688">
    <property type="protein sequence ID" value="SDE20766.1"/>
    <property type="molecule type" value="Genomic_DNA"/>
</dbReference>
<comment type="pathway">
    <text evidence="1">Glycan biosynthesis; glycogen biosynthesis.</text>
</comment>
<dbReference type="Gene3D" id="3.90.1200.10">
    <property type="match status" value="1"/>
</dbReference>
<keyword evidence="7" id="KW-0808">Transferase</keyword>
<dbReference type="InterPro" id="IPR040999">
    <property type="entry name" value="Mak_N_cap"/>
</dbReference>
<name>A0A1G7B3C5_9ACTN</name>
<evidence type="ECO:0000256" key="1">
    <source>
        <dbReference type="ARBA" id="ARBA00004964"/>
    </source>
</evidence>
<gene>
    <name evidence="18" type="ORF">SAMN04489747_2802</name>
</gene>
<evidence type="ECO:0000256" key="12">
    <source>
        <dbReference type="ARBA" id="ARBA00023277"/>
    </source>
</evidence>
<dbReference type="OrthoDB" id="3787729at2"/>
<evidence type="ECO:0000256" key="9">
    <source>
        <dbReference type="ARBA" id="ARBA00022777"/>
    </source>
</evidence>
<evidence type="ECO:0000256" key="10">
    <source>
        <dbReference type="ARBA" id="ARBA00022840"/>
    </source>
</evidence>
<evidence type="ECO:0000256" key="6">
    <source>
        <dbReference type="ARBA" id="ARBA00022600"/>
    </source>
</evidence>
<dbReference type="AlphaFoldDB" id="A0A1G7B3C5"/>
<dbReference type="InterPro" id="IPR002575">
    <property type="entry name" value="Aminoglycoside_PTrfase"/>
</dbReference>
<feature type="domain" description="Maltokinase N-terminal cap" evidence="17">
    <location>
        <begin position="10"/>
        <end position="97"/>
    </location>
</feature>
<keyword evidence="6" id="KW-0321">Glycogen metabolism</keyword>
<evidence type="ECO:0000256" key="14">
    <source>
        <dbReference type="ARBA" id="ARBA00049067"/>
    </source>
</evidence>
<dbReference type="STRING" id="675864.SAMN04489747_2802"/>
<dbReference type="UniPathway" id="UPA00164"/>
<evidence type="ECO:0000256" key="15">
    <source>
        <dbReference type="SAM" id="MobiDB-lite"/>
    </source>
</evidence>
<dbReference type="RefSeq" id="WP_090594404.1">
    <property type="nucleotide sequence ID" value="NZ_LT629688.1"/>
</dbReference>
<keyword evidence="12" id="KW-0119">Carbohydrate metabolism</keyword>
<dbReference type="EC" id="2.7.1.175" evidence="4"/>
<evidence type="ECO:0000256" key="4">
    <source>
        <dbReference type="ARBA" id="ARBA00011962"/>
    </source>
</evidence>
<dbReference type="Pfam" id="PF18085">
    <property type="entry name" value="Mak_N_cap"/>
    <property type="match status" value="1"/>
</dbReference>
<dbReference type="GO" id="GO:0005524">
    <property type="term" value="F:ATP binding"/>
    <property type="evidence" value="ECO:0007669"/>
    <property type="project" value="UniProtKB-KW"/>
</dbReference>
<evidence type="ECO:0000256" key="5">
    <source>
        <dbReference type="ARBA" id="ARBA00013882"/>
    </source>
</evidence>
<evidence type="ECO:0000313" key="18">
    <source>
        <dbReference type="EMBL" id="SDE20766.1"/>
    </source>
</evidence>
<dbReference type="GO" id="GO:0016301">
    <property type="term" value="F:kinase activity"/>
    <property type="evidence" value="ECO:0007669"/>
    <property type="project" value="UniProtKB-KW"/>
</dbReference>
<dbReference type="SUPFAM" id="SSF56112">
    <property type="entry name" value="Protein kinase-like (PK-like)"/>
    <property type="match status" value="1"/>
</dbReference>
<dbReference type="Proteomes" id="UP000198546">
    <property type="component" value="Chromosome i"/>
</dbReference>
<evidence type="ECO:0000259" key="17">
    <source>
        <dbReference type="Pfam" id="PF18085"/>
    </source>
</evidence>
<evidence type="ECO:0000256" key="13">
    <source>
        <dbReference type="ARBA" id="ARBA00031251"/>
    </source>
</evidence>
<reference evidence="18 19" key="1">
    <citation type="submission" date="2016-10" db="EMBL/GenBank/DDBJ databases">
        <authorList>
            <person name="de Groot N.N."/>
        </authorList>
    </citation>
    <scope>NUCLEOTIDE SEQUENCE [LARGE SCALE GENOMIC DNA]</scope>
    <source>
        <strain evidence="18 19">MON 2.2</strain>
    </source>
</reference>
<evidence type="ECO:0000256" key="8">
    <source>
        <dbReference type="ARBA" id="ARBA00022741"/>
    </source>
</evidence>
<feature type="region of interest" description="Disordered" evidence="15">
    <location>
        <begin position="448"/>
        <end position="470"/>
    </location>
</feature>
<comment type="similarity">
    <text evidence="2">Belongs to the aminoglycoside phosphotransferase family.</text>
</comment>
<keyword evidence="10" id="KW-0067">ATP-binding</keyword>
<evidence type="ECO:0000256" key="3">
    <source>
        <dbReference type="ARBA" id="ARBA00011245"/>
    </source>
</evidence>
<protein>
    <recommendedName>
        <fullName evidence="5">Maltokinase</fullName>
        <ecNumber evidence="4">2.7.1.175</ecNumber>
    </recommendedName>
    <alternativeName>
        <fullName evidence="13">Maltose-1-phosphate synthase</fullName>
    </alternativeName>
</protein>
<comment type="catalytic activity">
    <reaction evidence="14">
        <text>D-maltose + ATP = alpha-maltose 1-phosphate + ADP + H(+)</text>
        <dbReference type="Rhea" id="RHEA:31915"/>
        <dbReference type="ChEBI" id="CHEBI:15378"/>
        <dbReference type="ChEBI" id="CHEBI:17306"/>
        <dbReference type="ChEBI" id="CHEBI:30616"/>
        <dbReference type="ChEBI" id="CHEBI:63576"/>
        <dbReference type="ChEBI" id="CHEBI:456216"/>
        <dbReference type="EC" id="2.7.1.175"/>
    </reaction>
</comment>
<dbReference type="InterPro" id="IPR011009">
    <property type="entry name" value="Kinase-like_dom_sf"/>
</dbReference>
<evidence type="ECO:0000256" key="11">
    <source>
        <dbReference type="ARBA" id="ARBA00023056"/>
    </source>
</evidence>
<keyword evidence="8" id="KW-0547">Nucleotide-binding</keyword>
<sequence length="470" mass="50873">MSADLLDHISRARWFGGKGRGAELRRVDPLPWLTPPGSWPAVRAEIAEVGYDDDTVEQYQLLLSYRPLGDGSAETSRLGEDDLPQLGRVHRHDATRDPEAMAAVLRAVVEEREVSADGAVVRCRTVAPHPLDAALAPRLFGGEQSNSSVMYGEVAMLKAFRRLEPGRNLDIEVHRALAGDPRARAARLHGWIEAEWTTGSRRHDADLAMVVEQLHDARDGWDLALASCSEDTDFTAEATALGVALRGVHEALAEHFPTGELAGDALAQTMARRLHTAQREAPELAAMSGELRSVFDRVRPLAPATQRVHGDFHLGQTLLTSDGWKIIDFEGEPMKTMDERREPDSPWRDVAGLLRSFDYAAGSAAAAAAASAELAGDAAAAARSAHAWAAACTGAFLAGYTGGTALAGGETSLLAAYVADKAVYEVVYEVRNRPAWVGIPLRALERLVDTDEERGDTAPEHHAPENREDR</sequence>
<accession>A0A1G7B3C5</accession>
<evidence type="ECO:0000259" key="16">
    <source>
        <dbReference type="Pfam" id="PF01636"/>
    </source>
</evidence>
<evidence type="ECO:0000313" key="19">
    <source>
        <dbReference type="Proteomes" id="UP000198546"/>
    </source>
</evidence>
<organism evidence="18 19">
    <name type="scientific">Auraticoccus monumenti</name>
    <dbReference type="NCBI Taxonomy" id="675864"/>
    <lineage>
        <taxon>Bacteria</taxon>
        <taxon>Bacillati</taxon>
        <taxon>Actinomycetota</taxon>
        <taxon>Actinomycetes</taxon>
        <taxon>Propionibacteriales</taxon>
        <taxon>Propionibacteriaceae</taxon>
        <taxon>Auraticoccus</taxon>
    </lineage>
</organism>
<keyword evidence="9 18" id="KW-0418">Kinase</keyword>
<keyword evidence="11" id="KW-0320">Glycogen biosynthesis</keyword>
<comment type="subunit">
    <text evidence="3">Monomer.</text>
</comment>
<dbReference type="GO" id="GO:0005978">
    <property type="term" value="P:glycogen biosynthetic process"/>
    <property type="evidence" value="ECO:0007669"/>
    <property type="project" value="UniProtKB-UniPathway"/>
</dbReference>
<proteinExistence type="inferred from homology"/>
<evidence type="ECO:0000256" key="7">
    <source>
        <dbReference type="ARBA" id="ARBA00022679"/>
    </source>
</evidence>
<keyword evidence="19" id="KW-1185">Reference proteome</keyword>
<evidence type="ECO:0000256" key="2">
    <source>
        <dbReference type="ARBA" id="ARBA00006219"/>
    </source>
</evidence>
<dbReference type="Pfam" id="PF01636">
    <property type="entry name" value="APH"/>
    <property type="match status" value="1"/>
</dbReference>